<feature type="region of interest" description="Disordered" evidence="10">
    <location>
        <begin position="1"/>
        <end position="96"/>
    </location>
</feature>
<keyword evidence="8" id="KW-0408">Iron</keyword>
<keyword evidence="11" id="KW-1133">Transmembrane helix</keyword>
<name>A0ABX2VUT9_AJEDR</name>
<dbReference type="InterPro" id="IPR002403">
    <property type="entry name" value="Cyt_P450_E_grp-IV"/>
</dbReference>
<dbReference type="CDD" id="cd05117">
    <property type="entry name" value="STKc_CAMK"/>
    <property type="match status" value="1"/>
</dbReference>
<dbReference type="PANTHER" id="PTHR24347">
    <property type="entry name" value="SERINE/THREONINE-PROTEIN KINASE"/>
    <property type="match status" value="1"/>
</dbReference>
<keyword evidence="11" id="KW-0472">Membrane</keyword>
<organism evidence="14 15">
    <name type="scientific">Ajellomyces dermatitidis (strain ER-3 / ATCC MYA-2586)</name>
    <name type="common">Blastomyces dermatitidis</name>
    <dbReference type="NCBI Taxonomy" id="559297"/>
    <lineage>
        <taxon>Eukaryota</taxon>
        <taxon>Fungi</taxon>
        <taxon>Dikarya</taxon>
        <taxon>Ascomycota</taxon>
        <taxon>Pezizomycotina</taxon>
        <taxon>Eurotiomycetes</taxon>
        <taxon>Eurotiomycetidae</taxon>
        <taxon>Onygenales</taxon>
        <taxon>Ajellomycetaceae</taxon>
        <taxon>Blastomyces</taxon>
    </lineage>
</organism>
<evidence type="ECO:0000256" key="11">
    <source>
        <dbReference type="SAM" id="Phobius"/>
    </source>
</evidence>
<dbReference type="Pfam" id="PF00498">
    <property type="entry name" value="FHA"/>
    <property type="match status" value="1"/>
</dbReference>
<dbReference type="Proteomes" id="UP000002039">
    <property type="component" value="Unassembled WGS sequence"/>
</dbReference>
<evidence type="ECO:0000256" key="10">
    <source>
        <dbReference type="SAM" id="MobiDB-lite"/>
    </source>
</evidence>
<keyword evidence="6 9" id="KW-0067">ATP-binding</keyword>
<evidence type="ECO:0000256" key="3">
    <source>
        <dbReference type="ARBA" id="ARBA00010617"/>
    </source>
</evidence>
<dbReference type="PROSITE" id="PS50006">
    <property type="entry name" value="FHA_DOMAIN"/>
    <property type="match status" value="1"/>
</dbReference>
<comment type="similarity">
    <text evidence="2">Belongs to the protein kinase superfamily. CAMK Ser/Thr protein kinase family. CHEK2 subfamily.</text>
</comment>
<feature type="domain" description="Protein kinase" evidence="13">
    <location>
        <begin position="271"/>
        <end position="537"/>
    </location>
</feature>
<dbReference type="PRINTS" id="PR00385">
    <property type="entry name" value="P450"/>
</dbReference>
<evidence type="ECO:0000313" key="15">
    <source>
        <dbReference type="Proteomes" id="UP000002039"/>
    </source>
</evidence>
<dbReference type="InterPro" id="IPR000719">
    <property type="entry name" value="Prot_kinase_dom"/>
</dbReference>
<comment type="cofactor">
    <cofactor evidence="1">
        <name>heme</name>
        <dbReference type="ChEBI" id="CHEBI:30413"/>
    </cofactor>
</comment>
<feature type="transmembrane region" description="Helical" evidence="11">
    <location>
        <begin position="774"/>
        <end position="791"/>
    </location>
</feature>
<accession>A0ABX2VUT9</accession>
<keyword evidence="14" id="KW-0808">Transferase</keyword>
<feature type="compositionally biased region" description="Polar residues" evidence="10">
    <location>
        <begin position="52"/>
        <end position="70"/>
    </location>
</feature>
<dbReference type="RefSeq" id="XP_045280650.1">
    <property type="nucleotide sequence ID" value="XM_045425988.1"/>
</dbReference>
<dbReference type="CDD" id="cd11042">
    <property type="entry name" value="CYP51-like"/>
    <property type="match status" value="1"/>
</dbReference>
<dbReference type="SMART" id="SM00220">
    <property type="entry name" value="S_TKc"/>
    <property type="match status" value="1"/>
</dbReference>
<dbReference type="EMBL" id="EQ999975">
    <property type="protein sequence ID" value="OAT00923.1"/>
    <property type="molecule type" value="Genomic_DNA"/>
</dbReference>
<dbReference type="SUPFAM" id="SSF56112">
    <property type="entry name" value="Protein kinase-like (PK-like)"/>
    <property type="match status" value="1"/>
</dbReference>
<dbReference type="PROSITE" id="PS50011">
    <property type="entry name" value="PROTEIN_KINASE_DOM"/>
    <property type="match status" value="1"/>
</dbReference>
<evidence type="ECO:0000256" key="5">
    <source>
        <dbReference type="ARBA" id="ARBA00022741"/>
    </source>
</evidence>
<dbReference type="InterPro" id="IPR000253">
    <property type="entry name" value="FHA_dom"/>
</dbReference>
<feature type="transmembrane region" description="Helical" evidence="11">
    <location>
        <begin position="741"/>
        <end position="762"/>
    </location>
</feature>
<reference evidence="15" key="1">
    <citation type="journal article" date="2015" name="PLoS Genet.">
        <title>The dynamic genome and transcriptome of the human fungal pathogen Blastomyces and close relative Emmonsia.</title>
        <authorList>
            <person name="Munoz J.F."/>
            <person name="Gauthier G.M."/>
            <person name="Desjardins C.A."/>
            <person name="Gallo J.E."/>
            <person name="Holder J."/>
            <person name="Sullivan T.D."/>
            <person name="Marty A.J."/>
            <person name="Carmen J.C."/>
            <person name="Chen Z."/>
            <person name="Ding L."/>
            <person name="Gujja S."/>
            <person name="Magrini V."/>
            <person name="Misas E."/>
            <person name="Mitreva M."/>
            <person name="Priest M."/>
            <person name="Saif S."/>
            <person name="Whiston E.A."/>
            <person name="Young S."/>
            <person name="Zeng Q."/>
            <person name="Goldman W.E."/>
            <person name="Mardis E.R."/>
            <person name="Taylor J.W."/>
            <person name="McEwen J.G."/>
            <person name="Clay O.K."/>
            <person name="Klein B.S."/>
            <person name="Cuomo C.A."/>
        </authorList>
    </citation>
    <scope>NUCLEOTIDE SEQUENCE [LARGE SCALE GENOMIC DNA]</scope>
    <source>
        <strain evidence="15">ER-3 / ATCC MYA-2586</strain>
    </source>
</reference>
<dbReference type="Gene3D" id="2.60.200.20">
    <property type="match status" value="1"/>
</dbReference>
<dbReference type="InterPro" id="IPR036396">
    <property type="entry name" value="Cyt_P450_sf"/>
</dbReference>
<evidence type="ECO:0000259" key="13">
    <source>
        <dbReference type="PROSITE" id="PS50011"/>
    </source>
</evidence>
<evidence type="ECO:0000256" key="8">
    <source>
        <dbReference type="ARBA" id="ARBA00023004"/>
    </source>
</evidence>
<gene>
    <name evidence="14" type="ORF">BDCG_16790</name>
</gene>
<dbReference type="InterPro" id="IPR008271">
    <property type="entry name" value="Ser/Thr_kinase_AS"/>
</dbReference>
<protein>
    <submittedName>
        <fullName evidence="14">CAMK protein kinase</fullName>
    </submittedName>
</protein>
<dbReference type="InterPro" id="IPR011009">
    <property type="entry name" value="Kinase-like_dom_sf"/>
</dbReference>
<comment type="similarity">
    <text evidence="3">Belongs to the cytochrome P450 family.</text>
</comment>
<dbReference type="InterPro" id="IPR001128">
    <property type="entry name" value="Cyt_P450"/>
</dbReference>
<dbReference type="PROSITE" id="PS00107">
    <property type="entry name" value="PROTEIN_KINASE_ATP"/>
    <property type="match status" value="1"/>
</dbReference>
<dbReference type="Gene3D" id="1.10.630.10">
    <property type="entry name" value="Cytochrome P450"/>
    <property type="match status" value="1"/>
</dbReference>
<keyword evidence="4" id="KW-0479">Metal-binding</keyword>
<dbReference type="InterPro" id="IPR017441">
    <property type="entry name" value="Protein_kinase_ATP_BS"/>
</dbReference>
<dbReference type="PRINTS" id="PR00465">
    <property type="entry name" value="EP450IV"/>
</dbReference>
<evidence type="ECO:0000256" key="1">
    <source>
        <dbReference type="ARBA" id="ARBA00001971"/>
    </source>
</evidence>
<feature type="domain" description="FHA" evidence="12">
    <location>
        <begin position="180"/>
        <end position="232"/>
    </location>
</feature>
<feature type="region of interest" description="Disordered" evidence="10">
    <location>
        <begin position="605"/>
        <end position="641"/>
    </location>
</feature>
<keyword evidence="7" id="KW-0560">Oxidoreductase</keyword>
<dbReference type="Pfam" id="PF00069">
    <property type="entry name" value="Pkinase"/>
    <property type="match status" value="1"/>
</dbReference>
<proteinExistence type="inferred from homology"/>
<evidence type="ECO:0000256" key="6">
    <source>
        <dbReference type="ARBA" id="ARBA00022840"/>
    </source>
</evidence>
<evidence type="ECO:0000256" key="2">
    <source>
        <dbReference type="ARBA" id="ARBA00005575"/>
    </source>
</evidence>
<dbReference type="GeneID" id="69031682"/>
<evidence type="ECO:0000256" key="9">
    <source>
        <dbReference type="PROSITE-ProRule" id="PRU10141"/>
    </source>
</evidence>
<keyword evidence="5 9" id="KW-0547">Nucleotide-binding</keyword>
<keyword evidence="11" id="KW-0812">Transmembrane</keyword>
<evidence type="ECO:0000259" key="12">
    <source>
        <dbReference type="PROSITE" id="PS50006"/>
    </source>
</evidence>
<sequence>MAPAKEKSHLKRGRPSAGNQAPQETKKPRRSERISSQSQAAHQKNVYLPSPLTHQESTATELQKETTVTPSEGYPGQFRHYTPAAELPFSSPPGDTQALSQFVFPPRALADEVDDEAAEGVWGYLIPLDDKFGDPLVLKKRDTCSSPAVGTTNRRKGSSRSKRGKVKLENLASQDHTGGYLIGRHSECDFVLDIPTISNRHCLIYNENKRGDSVAILEDLSSNGTFINEAIIGRNKRRELEDGDEITVLDEARFVFRYPKIRDTNKFRQQYRILQQLGKGHFASVYLCVERSTGDKYAVKRFERRPGDSQRADNDGLKQEIAVLMSVNHPNVLCLKDTFDESDGVYLVLELAPEGELFNWIVANQKLTESEARHVFTQLFKGLKYLHERNIVHRDIKPENILLVDDRLTVKLADFGLAKIIGEDSFTTTLCGTPSYVAPEILEENPRHRKYSRAVDIWSLGVVLYICLCGFPPFSDELYTRENPYTLADQIKLGRFDYPAPYWDSVGDPALDLIDRMLTVDFDKRITIDECLEHPWLTGRGKYPSINDSTDGLTGAMGLLDFSKRKMARERTLISSINDLPSSQVIADPATGGHGHRQVRVFDRNEASRRMHNHAPRGGGGGGGERVRQEPAPAANRDPANFMNLGGRGDPILYSDDQDERYTRGRRSLSYFYLRQLPIDRYISDKFCFWAWIRQKTYITMLSTSPQPSVVGRLLRSAKVTMGLLADAIVRICAHCSAASLWVILLSGFATFIALSVVINVIRQLLFKNPNEPPVVFHWFPIIGSTISYGIDPYKFFLSCKEKYGDIFTFVLLGKKTTVFLGTKGNDFILNGKLKDVCAEEVYSPLTTPVFGRHVVYDCPNAKLMEQKKFVKYGLTSESLRSYVTLITDEFNHYLETSSALKGEKGVLDVCKSIAEITIFTASRSLQGKEVRSKFDSSFAQLYHDLDMGFTAINFMLPWAPLPHNRKRDAAQQKMAKVYTDIIRQRREAGCQKDSEDMVWNLMSCVYKDGTPLPDIEIAHMMIALLMAGQHSSASTLSWIVLRLASCPKIVEELYEEQKEVLGEDLPPVTYETLQKLTLNSHVIRETLRLHAPIHSILRAVKSPMPVDGTRYTIPTTHNLLAAPGVTSRLPEYFPDPMTWDPHRWETSTMEKEEDQNEEKLDYGYGLISKGANSPYLPFGSGRHRCIGEQFAYVQLGTLLVAIVRHLKLSKVENETGVPETDYSSLFSKPLGRPLVAWEKRNPTKK</sequence>
<dbReference type="GO" id="GO:0016301">
    <property type="term" value="F:kinase activity"/>
    <property type="evidence" value="ECO:0007669"/>
    <property type="project" value="UniProtKB-KW"/>
</dbReference>
<dbReference type="Gene3D" id="1.10.510.10">
    <property type="entry name" value="Transferase(Phosphotransferase) domain 1"/>
    <property type="match status" value="1"/>
</dbReference>
<dbReference type="InterPro" id="IPR008984">
    <property type="entry name" value="SMAD_FHA_dom_sf"/>
</dbReference>
<dbReference type="PROSITE" id="PS00086">
    <property type="entry name" value="CYTOCHROME_P450"/>
    <property type="match status" value="1"/>
</dbReference>
<keyword evidence="15" id="KW-1185">Reference proteome</keyword>
<dbReference type="InterPro" id="IPR017972">
    <property type="entry name" value="Cyt_P450_CS"/>
</dbReference>
<dbReference type="PROSITE" id="PS00108">
    <property type="entry name" value="PROTEIN_KINASE_ST"/>
    <property type="match status" value="1"/>
</dbReference>
<dbReference type="SUPFAM" id="SSF49879">
    <property type="entry name" value="SMAD/FHA domain"/>
    <property type="match status" value="1"/>
</dbReference>
<dbReference type="Pfam" id="PF00067">
    <property type="entry name" value="p450"/>
    <property type="match status" value="1"/>
</dbReference>
<evidence type="ECO:0000256" key="4">
    <source>
        <dbReference type="ARBA" id="ARBA00022723"/>
    </source>
</evidence>
<keyword evidence="14" id="KW-0418">Kinase</keyword>
<dbReference type="SMART" id="SM00240">
    <property type="entry name" value="FHA"/>
    <property type="match status" value="1"/>
</dbReference>
<evidence type="ECO:0000313" key="14">
    <source>
        <dbReference type="EMBL" id="OAT00923.1"/>
    </source>
</evidence>
<feature type="binding site" evidence="9">
    <location>
        <position position="300"/>
    </location>
    <ligand>
        <name>ATP</name>
        <dbReference type="ChEBI" id="CHEBI:30616"/>
    </ligand>
</feature>
<evidence type="ECO:0000256" key="7">
    <source>
        <dbReference type="ARBA" id="ARBA00023002"/>
    </source>
</evidence>
<dbReference type="SUPFAM" id="SSF48264">
    <property type="entry name" value="Cytochrome P450"/>
    <property type="match status" value="1"/>
</dbReference>